<dbReference type="FunFam" id="3.30.70.360:FF:000004">
    <property type="entry name" value="Peptidase M20 domain-containing protein 2"/>
    <property type="match status" value="1"/>
</dbReference>
<dbReference type="InterPro" id="IPR002933">
    <property type="entry name" value="Peptidase_M20"/>
</dbReference>
<dbReference type="Proteomes" id="UP001218218">
    <property type="component" value="Unassembled WGS sequence"/>
</dbReference>
<dbReference type="EMBL" id="JARIHO010000033">
    <property type="protein sequence ID" value="KAJ7334179.1"/>
    <property type="molecule type" value="Genomic_DNA"/>
</dbReference>
<reference evidence="4" key="1">
    <citation type="submission" date="2023-03" db="EMBL/GenBank/DDBJ databases">
        <title>Massive genome expansion in bonnet fungi (Mycena s.s.) driven by repeated elements and novel gene families across ecological guilds.</title>
        <authorList>
            <consortium name="Lawrence Berkeley National Laboratory"/>
            <person name="Harder C.B."/>
            <person name="Miyauchi S."/>
            <person name="Viragh M."/>
            <person name="Kuo A."/>
            <person name="Thoen E."/>
            <person name="Andreopoulos B."/>
            <person name="Lu D."/>
            <person name="Skrede I."/>
            <person name="Drula E."/>
            <person name="Henrissat B."/>
            <person name="Morin E."/>
            <person name="Kohler A."/>
            <person name="Barry K."/>
            <person name="LaButti K."/>
            <person name="Morin E."/>
            <person name="Salamov A."/>
            <person name="Lipzen A."/>
            <person name="Mereny Z."/>
            <person name="Hegedus B."/>
            <person name="Baldrian P."/>
            <person name="Stursova M."/>
            <person name="Weitz H."/>
            <person name="Taylor A."/>
            <person name="Grigoriev I.V."/>
            <person name="Nagy L.G."/>
            <person name="Martin F."/>
            <person name="Kauserud H."/>
        </authorList>
    </citation>
    <scope>NUCLEOTIDE SEQUENCE</scope>
    <source>
        <strain evidence="4">CBHHK002</strain>
    </source>
</reference>
<dbReference type="InterPro" id="IPR011650">
    <property type="entry name" value="Peptidase_M20_dimer"/>
</dbReference>
<dbReference type="CDD" id="cd05672">
    <property type="entry name" value="M20_ACY1L2-like"/>
    <property type="match status" value="1"/>
</dbReference>
<dbReference type="InterPro" id="IPR052030">
    <property type="entry name" value="Peptidase_M20/M20A_hydrolases"/>
</dbReference>
<evidence type="ECO:0000259" key="3">
    <source>
        <dbReference type="Pfam" id="PF07687"/>
    </source>
</evidence>
<dbReference type="SUPFAM" id="SSF55031">
    <property type="entry name" value="Bacterial exopeptidase dimerisation domain"/>
    <property type="match status" value="1"/>
</dbReference>
<proteinExistence type="inferred from homology"/>
<evidence type="ECO:0000313" key="5">
    <source>
        <dbReference type="Proteomes" id="UP001218218"/>
    </source>
</evidence>
<dbReference type="GO" id="GO:0016805">
    <property type="term" value="F:dipeptidase activity"/>
    <property type="evidence" value="ECO:0007669"/>
    <property type="project" value="TreeGrafter"/>
</dbReference>
<keyword evidence="5" id="KW-1185">Reference proteome</keyword>
<evidence type="ECO:0000256" key="1">
    <source>
        <dbReference type="ARBA" id="ARBA00006247"/>
    </source>
</evidence>
<gene>
    <name evidence="4" type="ORF">DFH08DRAFT_880426</name>
</gene>
<dbReference type="AlphaFoldDB" id="A0AAD6ZQ66"/>
<dbReference type="PANTHER" id="PTHR30575">
    <property type="entry name" value="PEPTIDASE M20"/>
    <property type="match status" value="1"/>
</dbReference>
<dbReference type="InterPro" id="IPR017439">
    <property type="entry name" value="Amidohydrolase"/>
</dbReference>
<dbReference type="Pfam" id="PF07687">
    <property type="entry name" value="M20_dimer"/>
    <property type="match status" value="1"/>
</dbReference>
<dbReference type="Gene3D" id="3.40.630.10">
    <property type="entry name" value="Zn peptidases"/>
    <property type="match status" value="1"/>
</dbReference>
<feature type="domain" description="Peptidase M20 dimerisation" evidence="3">
    <location>
        <begin position="258"/>
        <end position="351"/>
    </location>
</feature>
<organism evidence="4 5">
    <name type="scientific">Mycena albidolilacea</name>
    <dbReference type="NCBI Taxonomy" id="1033008"/>
    <lineage>
        <taxon>Eukaryota</taxon>
        <taxon>Fungi</taxon>
        <taxon>Dikarya</taxon>
        <taxon>Basidiomycota</taxon>
        <taxon>Agaricomycotina</taxon>
        <taxon>Agaricomycetes</taxon>
        <taxon>Agaricomycetidae</taxon>
        <taxon>Agaricales</taxon>
        <taxon>Marasmiineae</taxon>
        <taxon>Mycenaceae</taxon>
        <taxon>Mycena</taxon>
    </lineage>
</organism>
<feature type="region of interest" description="Disordered" evidence="2">
    <location>
        <begin position="19"/>
        <end position="48"/>
    </location>
</feature>
<dbReference type="PANTHER" id="PTHR30575:SF0">
    <property type="entry name" value="XAA-ARG DIPEPTIDASE"/>
    <property type="match status" value="1"/>
</dbReference>
<dbReference type="SUPFAM" id="SSF53187">
    <property type="entry name" value="Zn-dependent exopeptidases"/>
    <property type="match status" value="1"/>
</dbReference>
<comment type="caution">
    <text evidence="4">The sequence shown here is derived from an EMBL/GenBank/DDBJ whole genome shotgun (WGS) entry which is preliminary data.</text>
</comment>
<dbReference type="InterPro" id="IPR036264">
    <property type="entry name" value="Bact_exopeptidase_dim_dom"/>
</dbReference>
<evidence type="ECO:0000256" key="2">
    <source>
        <dbReference type="SAM" id="MobiDB-lite"/>
    </source>
</evidence>
<name>A0AAD6ZQ66_9AGAR</name>
<accession>A0AAD6ZQ66</accession>
<comment type="similarity">
    <text evidence="1">Belongs to the peptidase M20A family.</text>
</comment>
<feature type="compositionally biased region" description="Basic and acidic residues" evidence="2">
    <location>
        <begin position="19"/>
        <end position="29"/>
    </location>
</feature>
<dbReference type="Gene3D" id="3.30.70.360">
    <property type="match status" value="1"/>
</dbReference>
<dbReference type="NCBIfam" id="TIGR01891">
    <property type="entry name" value="amidohydrolases"/>
    <property type="match status" value="1"/>
</dbReference>
<evidence type="ECO:0000313" key="4">
    <source>
        <dbReference type="EMBL" id="KAJ7334179.1"/>
    </source>
</evidence>
<protein>
    <recommendedName>
        <fullName evidence="3">Peptidase M20 dimerisation domain-containing protein</fullName>
    </recommendedName>
</protein>
<dbReference type="Pfam" id="PF01546">
    <property type="entry name" value="Peptidase_M20"/>
    <property type="match status" value="1"/>
</dbReference>
<sequence length="473" mass="50719">MSSLQAGCFGTLFRRKQVSAERARARDTSPQESRGQVGRPAPVASSTPPGLKCHYLTPCDHSYADATDWWLDTDAKPPVYPESNFESVIDNKLDELSPQLRKLSLDIHNHPELAFSEIFAHDALTSFMASHGFTVTKNYLGLATAFRAEFSHGEGGRVLGINSEYDALSGIGHACGHNLIAVSGCGVALAVKAALEAHNIPGKVVLLGTPAEEGGGGKIILLERGGYDGMDLCVMCHPSPGPKNSANIGPSIAVQDIKVEYAGRNAHAGAAPWEGTNALDAAFLAYSSVSVLRQQMRPDHRVHGIIESNGDWVPNVIPDYAKMHWLVRAPTASDLTAFVERVKNCFQAAALATSCEIKLTFELPYLDLNQNQVLGQEFSDVVMKRYGMITKKDAGSASTDFGNVSYALPALHPGFAIPTEPNGGNHTIGFTNAAATVEAHEATLLVTKGLAHTALRALRDDDFFKQVKGSFNP</sequence>